<sequence>MRTYKRKTRNGTISPKVMRQGRYTQKFSEEGGTNANDVTGVPLEKLISRYKTRRIFTAEEEKSLENYLIRASELHHGLSTKEVRTLTFNVAKKLEATSITRATAFNRPVVNAFFETYESLPRKYSVSACDVGNSDETGPTTV</sequence>
<dbReference type="EMBL" id="JAVRJZ010000001">
    <property type="protein sequence ID" value="KAK2726568.1"/>
    <property type="molecule type" value="Genomic_DNA"/>
</dbReference>
<evidence type="ECO:0000313" key="2">
    <source>
        <dbReference type="Proteomes" id="UP001187531"/>
    </source>
</evidence>
<dbReference type="Proteomes" id="UP001187531">
    <property type="component" value="Unassembled WGS sequence"/>
</dbReference>
<evidence type="ECO:0000313" key="1">
    <source>
        <dbReference type="EMBL" id="KAK2726568.1"/>
    </source>
</evidence>
<proteinExistence type="predicted"/>
<reference evidence="1" key="1">
    <citation type="submission" date="2023-07" db="EMBL/GenBank/DDBJ databases">
        <title>Chromosome-level genome assembly of Artemia franciscana.</title>
        <authorList>
            <person name="Jo E."/>
        </authorList>
    </citation>
    <scope>NUCLEOTIDE SEQUENCE</scope>
    <source>
        <tissue evidence="1">Whole body</tissue>
    </source>
</reference>
<comment type="caution">
    <text evidence="1">The sequence shown here is derived from an EMBL/GenBank/DDBJ whole genome shotgun (WGS) entry which is preliminary data.</text>
</comment>
<gene>
    <name evidence="1" type="ORF">QYM36_007423</name>
</gene>
<dbReference type="AlphaFoldDB" id="A0AA88LCT1"/>
<protein>
    <submittedName>
        <fullName evidence="1">Uncharacterized protein</fullName>
    </submittedName>
</protein>
<accession>A0AA88LCT1</accession>
<name>A0AA88LCT1_ARTSF</name>
<keyword evidence="2" id="KW-1185">Reference proteome</keyword>
<organism evidence="1 2">
    <name type="scientific">Artemia franciscana</name>
    <name type="common">Brine shrimp</name>
    <name type="synonym">Artemia sanfranciscana</name>
    <dbReference type="NCBI Taxonomy" id="6661"/>
    <lineage>
        <taxon>Eukaryota</taxon>
        <taxon>Metazoa</taxon>
        <taxon>Ecdysozoa</taxon>
        <taxon>Arthropoda</taxon>
        <taxon>Crustacea</taxon>
        <taxon>Branchiopoda</taxon>
        <taxon>Anostraca</taxon>
        <taxon>Artemiidae</taxon>
        <taxon>Artemia</taxon>
    </lineage>
</organism>